<evidence type="ECO:0000256" key="1">
    <source>
        <dbReference type="ARBA" id="ARBA00001342"/>
    </source>
</evidence>
<protein>
    <recommendedName>
        <fullName evidence="7">Putative 4-hydroxy-4-methyl-2-oxoglutarate aldolase</fullName>
        <ecNumber evidence="6">4.1.1.112</ecNumber>
        <ecNumber evidence="5">4.1.3.17</ecNumber>
    </recommendedName>
    <alternativeName>
        <fullName evidence="11">Oxaloacetate decarboxylase</fullName>
    </alternativeName>
    <alternativeName>
        <fullName evidence="9">Regulator of ribonuclease activity homolog</fullName>
    </alternativeName>
    <alternativeName>
        <fullName evidence="10">RraA-like protein</fullName>
    </alternativeName>
</protein>
<dbReference type="PANTHER" id="PTHR33254">
    <property type="entry name" value="4-HYDROXY-4-METHYL-2-OXOGLUTARATE ALDOLASE 3-RELATED"/>
    <property type="match status" value="1"/>
</dbReference>
<evidence type="ECO:0000256" key="11">
    <source>
        <dbReference type="ARBA" id="ARBA00032305"/>
    </source>
</evidence>
<keyword evidence="14" id="KW-1185">Reference proteome</keyword>
<dbReference type="EC" id="4.1.3.17" evidence="5"/>
<accession>A0ABU1UDK6</accession>
<keyword evidence="13" id="KW-0456">Lyase</keyword>
<comment type="catalytic activity">
    <reaction evidence="12">
        <text>oxaloacetate + H(+) = pyruvate + CO2</text>
        <dbReference type="Rhea" id="RHEA:15641"/>
        <dbReference type="ChEBI" id="CHEBI:15361"/>
        <dbReference type="ChEBI" id="CHEBI:15378"/>
        <dbReference type="ChEBI" id="CHEBI:16452"/>
        <dbReference type="ChEBI" id="CHEBI:16526"/>
        <dbReference type="EC" id="4.1.1.112"/>
    </reaction>
</comment>
<evidence type="ECO:0000256" key="8">
    <source>
        <dbReference type="ARBA" id="ARBA00025046"/>
    </source>
</evidence>
<reference evidence="13 14" key="1">
    <citation type="submission" date="2023-07" db="EMBL/GenBank/DDBJ databases">
        <title>Sorghum-associated microbial communities from plants grown in Nebraska, USA.</title>
        <authorList>
            <person name="Schachtman D."/>
        </authorList>
    </citation>
    <scope>NUCLEOTIDE SEQUENCE [LARGE SCALE GENOMIC DNA]</scope>
    <source>
        <strain evidence="13 14">BE167</strain>
    </source>
</reference>
<evidence type="ECO:0000256" key="6">
    <source>
        <dbReference type="ARBA" id="ARBA00012947"/>
    </source>
</evidence>
<comment type="catalytic activity">
    <reaction evidence="1">
        <text>4-hydroxy-4-methyl-2-oxoglutarate = 2 pyruvate</text>
        <dbReference type="Rhea" id="RHEA:22748"/>
        <dbReference type="ChEBI" id="CHEBI:15361"/>
        <dbReference type="ChEBI" id="CHEBI:58276"/>
        <dbReference type="EC" id="4.1.3.17"/>
    </reaction>
</comment>
<organism evidence="13 14">
    <name type="scientific">Arthrobacter ginsengisoli</name>
    <dbReference type="NCBI Taxonomy" id="1356565"/>
    <lineage>
        <taxon>Bacteria</taxon>
        <taxon>Bacillati</taxon>
        <taxon>Actinomycetota</taxon>
        <taxon>Actinomycetes</taxon>
        <taxon>Micrococcales</taxon>
        <taxon>Micrococcaceae</taxon>
        <taxon>Arthrobacter</taxon>
    </lineage>
</organism>
<evidence type="ECO:0000313" key="13">
    <source>
        <dbReference type="EMBL" id="MDR7083269.1"/>
    </source>
</evidence>
<comment type="cofactor">
    <cofactor evidence="2">
        <name>a divalent metal cation</name>
        <dbReference type="ChEBI" id="CHEBI:60240"/>
    </cofactor>
</comment>
<evidence type="ECO:0000256" key="4">
    <source>
        <dbReference type="ARBA" id="ARBA00011233"/>
    </source>
</evidence>
<evidence type="ECO:0000256" key="12">
    <source>
        <dbReference type="ARBA" id="ARBA00047973"/>
    </source>
</evidence>
<comment type="caution">
    <text evidence="13">The sequence shown here is derived from an EMBL/GenBank/DDBJ whole genome shotgun (WGS) entry which is preliminary data.</text>
</comment>
<evidence type="ECO:0000256" key="7">
    <source>
        <dbReference type="ARBA" id="ARBA00016549"/>
    </source>
</evidence>
<evidence type="ECO:0000256" key="10">
    <source>
        <dbReference type="ARBA" id="ARBA00030169"/>
    </source>
</evidence>
<comment type="subunit">
    <text evidence="4">Homotrimer.</text>
</comment>
<dbReference type="Proteomes" id="UP001252243">
    <property type="component" value="Unassembled WGS sequence"/>
</dbReference>
<gene>
    <name evidence="13" type="ORF">J2X01_002563</name>
</gene>
<dbReference type="EMBL" id="JAVDVQ010000010">
    <property type="protein sequence ID" value="MDR7083269.1"/>
    <property type="molecule type" value="Genomic_DNA"/>
</dbReference>
<comment type="similarity">
    <text evidence="3">Belongs to the class II aldolase/RraA-like family.</text>
</comment>
<dbReference type="RefSeq" id="WP_310057702.1">
    <property type="nucleotide sequence ID" value="NZ_JAVDVQ010000010.1"/>
</dbReference>
<comment type="function">
    <text evidence="8">Catalyzes the aldol cleavage of 4-hydroxy-4-methyl-2-oxoglutarate (HMG) into 2 molecules of pyruvate. Also contains a secondary oxaloacetate (OAA) decarboxylase activity due to the common pyruvate enolate transition state formed following C-C bond cleavage in the retro-aldol and decarboxylation reactions.</text>
</comment>
<dbReference type="SUPFAM" id="SSF89562">
    <property type="entry name" value="RraA-like"/>
    <property type="match status" value="1"/>
</dbReference>
<evidence type="ECO:0000256" key="9">
    <source>
        <dbReference type="ARBA" id="ARBA00029596"/>
    </source>
</evidence>
<dbReference type="CDD" id="cd16841">
    <property type="entry name" value="RraA_family"/>
    <property type="match status" value="1"/>
</dbReference>
<evidence type="ECO:0000256" key="2">
    <source>
        <dbReference type="ARBA" id="ARBA00001968"/>
    </source>
</evidence>
<name>A0ABU1UDK6_9MICC</name>
<evidence type="ECO:0000256" key="5">
    <source>
        <dbReference type="ARBA" id="ARBA00012213"/>
    </source>
</evidence>
<dbReference type="InterPro" id="IPR036704">
    <property type="entry name" value="RraA/RraA-like_sf"/>
</dbReference>
<sequence>MSTSDRGLHHERYGRARTLGAATLHEAAGRVGSLPSGIQALSPTLLMAGPAFPVVVPPGDNLWLHHAILTAEPGDVLVVSTGGAREFGYFGEVMAVAALARGLAGLVIDGGVRDATQMIGLSLPVFADRRCIRGTIKDQRKSGSLGVPLTIGDVQIERGDLVVGDGDGVVVITADNADDVIALGTRREAAEAEYFARLRAGESTLEIYDLPTPDQLRSVG</sequence>
<dbReference type="Pfam" id="PF03737">
    <property type="entry name" value="RraA-like"/>
    <property type="match status" value="1"/>
</dbReference>
<dbReference type="Gene3D" id="3.50.30.40">
    <property type="entry name" value="Ribonuclease E inhibitor RraA/RraA-like"/>
    <property type="match status" value="1"/>
</dbReference>
<evidence type="ECO:0000256" key="3">
    <source>
        <dbReference type="ARBA" id="ARBA00008621"/>
    </source>
</evidence>
<proteinExistence type="inferred from homology"/>
<dbReference type="InterPro" id="IPR005493">
    <property type="entry name" value="RraA/RraA-like"/>
</dbReference>
<dbReference type="EC" id="4.1.1.112" evidence="6"/>
<dbReference type="GO" id="GO:0047443">
    <property type="term" value="F:4-hydroxy-4-methyl-2-oxoglutarate aldolase activity"/>
    <property type="evidence" value="ECO:0007669"/>
    <property type="project" value="UniProtKB-EC"/>
</dbReference>
<evidence type="ECO:0000313" key="14">
    <source>
        <dbReference type="Proteomes" id="UP001252243"/>
    </source>
</evidence>
<dbReference type="PANTHER" id="PTHR33254:SF4">
    <property type="entry name" value="4-HYDROXY-4-METHYL-2-OXOGLUTARATE ALDOLASE 3-RELATED"/>
    <property type="match status" value="1"/>
</dbReference>